<keyword evidence="7" id="KW-1185">Reference proteome</keyword>
<feature type="transmembrane region" description="Helical" evidence="5">
    <location>
        <begin position="13"/>
        <end position="36"/>
    </location>
</feature>
<evidence type="ECO:0000256" key="2">
    <source>
        <dbReference type="ARBA" id="ARBA00022692"/>
    </source>
</evidence>
<reference evidence="6" key="1">
    <citation type="journal article" date="2021" name="Nat. Commun.">
        <title>Genetic determinants of endophytism in the Arabidopsis root mycobiome.</title>
        <authorList>
            <person name="Mesny F."/>
            <person name="Miyauchi S."/>
            <person name="Thiergart T."/>
            <person name="Pickel B."/>
            <person name="Atanasova L."/>
            <person name="Karlsson M."/>
            <person name="Huettel B."/>
            <person name="Barry K.W."/>
            <person name="Haridas S."/>
            <person name="Chen C."/>
            <person name="Bauer D."/>
            <person name="Andreopoulos W."/>
            <person name="Pangilinan J."/>
            <person name="LaButti K."/>
            <person name="Riley R."/>
            <person name="Lipzen A."/>
            <person name="Clum A."/>
            <person name="Drula E."/>
            <person name="Henrissat B."/>
            <person name="Kohler A."/>
            <person name="Grigoriev I.V."/>
            <person name="Martin F.M."/>
            <person name="Hacquard S."/>
        </authorList>
    </citation>
    <scope>NUCLEOTIDE SEQUENCE</scope>
    <source>
        <strain evidence="6">MPI-SDFR-AT-0117</strain>
    </source>
</reference>
<keyword evidence="2 5" id="KW-0812">Transmembrane</keyword>
<feature type="transmembrane region" description="Helical" evidence="5">
    <location>
        <begin position="236"/>
        <end position="256"/>
    </location>
</feature>
<evidence type="ECO:0000256" key="4">
    <source>
        <dbReference type="ARBA" id="ARBA00023136"/>
    </source>
</evidence>
<keyword evidence="4 5" id="KW-0472">Membrane</keyword>
<dbReference type="PANTHER" id="PTHR31465:SF35">
    <property type="entry name" value="RTA1 DOMAIN PROTEIN-RELATED"/>
    <property type="match status" value="1"/>
</dbReference>
<feature type="transmembrane region" description="Helical" evidence="5">
    <location>
        <begin position="75"/>
        <end position="100"/>
    </location>
</feature>
<comment type="subcellular location">
    <subcellularLocation>
        <location evidence="1">Membrane</location>
        <topology evidence="1">Multi-pass membrane protein</topology>
    </subcellularLocation>
</comment>
<comment type="caution">
    <text evidence="6">The sequence shown here is derived from an EMBL/GenBank/DDBJ whole genome shotgun (WGS) entry which is preliminary data.</text>
</comment>
<evidence type="ECO:0000313" key="6">
    <source>
        <dbReference type="EMBL" id="KAH6683481.1"/>
    </source>
</evidence>
<dbReference type="InterPro" id="IPR007568">
    <property type="entry name" value="RTA1"/>
</dbReference>
<dbReference type="GO" id="GO:0016020">
    <property type="term" value="C:membrane"/>
    <property type="evidence" value="ECO:0007669"/>
    <property type="project" value="UniProtKB-SubCell"/>
</dbReference>
<evidence type="ECO:0000256" key="1">
    <source>
        <dbReference type="ARBA" id="ARBA00004141"/>
    </source>
</evidence>
<feature type="transmembrane region" description="Helical" evidence="5">
    <location>
        <begin position="156"/>
        <end position="179"/>
    </location>
</feature>
<evidence type="ECO:0000313" key="7">
    <source>
        <dbReference type="Proteomes" id="UP000770015"/>
    </source>
</evidence>
<dbReference type="OrthoDB" id="3358017at2759"/>
<organism evidence="6 7">
    <name type="scientific">Plectosphaerella plurivora</name>
    <dbReference type="NCBI Taxonomy" id="936078"/>
    <lineage>
        <taxon>Eukaryota</taxon>
        <taxon>Fungi</taxon>
        <taxon>Dikarya</taxon>
        <taxon>Ascomycota</taxon>
        <taxon>Pezizomycotina</taxon>
        <taxon>Sordariomycetes</taxon>
        <taxon>Hypocreomycetidae</taxon>
        <taxon>Glomerellales</taxon>
        <taxon>Plectosphaerellaceae</taxon>
        <taxon>Plectosphaerella</taxon>
    </lineage>
</organism>
<dbReference type="Pfam" id="PF04479">
    <property type="entry name" value="RTA1"/>
    <property type="match status" value="1"/>
</dbReference>
<proteinExistence type="predicted"/>
<dbReference type="EMBL" id="JAGSXJ010000017">
    <property type="protein sequence ID" value="KAH6683481.1"/>
    <property type="molecule type" value="Genomic_DNA"/>
</dbReference>
<name>A0A9P8V949_9PEZI</name>
<evidence type="ECO:0000256" key="5">
    <source>
        <dbReference type="SAM" id="Phobius"/>
    </source>
</evidence>
<gene>
    <name evidence="6" type="ORF">F5X68DRAFT_137227</name>
</gene>
<evidence type="ECO:0000256" key="3">
    <source>
        <dbReference type="ARBA" id="ARBA00022989"/>
    </source>
</evidence>
<feature type="transmembrane region" description="Helical" evidence="5">
    <location>
        <begin position="120"/>
        <end position="144"/>
    </location>
</feature>
<feature type="transmembrane region" description="Helical" evidence="5">
    <location>
        <begin position="200"/>
        <end position="221"/>
    </location>
</feature>
<dbReference type="PANTHER" id="PTHR31465">
    <property type="entry name" value="PROTEIN RTA1-RELATED"/>
    <property type="match status" value="1"/>
</dbReference>
<dbReference type="AlphaFoldDB" id="A0A9P8V949"/>
<protein>
    <submittedName>
        <fullName evidence="6">RTA1 like protein-domain-containing protein</fullName>
    </submittedName>
</protein>
<feature type="transmembrane region" description="Helical" evidence="5">
    <location>
        <begin position="43"/>
        <end position="63"/>
    </location>
</feature>
<accession>A0A9P8V949</accession>
<keyword evidence="3 5" id="KW-1133">Transmembrane helix</keyword>
<dbReference type="Proteomes" id="UP000770015">
    <property type="component" value="Unassembled WGS sequence"/>
</dbReference>
<sequence length="289" mass="32813">MPTTEQKDQYYKYYPSTILAAITAALFGLLSVLHLFQLVRKRTWYFIPFFCGCLLEMIGYGARSINASKTPDWTLVLYIIETLFILLAPALLAASIYMILGRVILRLDAGHLSWVRPKWLTKLFVTGDVISFVTQLAGGGILASAKDKKGNDMGKLVIIIGLGIQLIFFGFFFVVTIAFHERIRRQPTQRSHDSSIPWRSTIFVLYAVSTLIMVRSIFRVIEYAMGKDGILMSNEVYIYVFDAVLIFICAAAFVIWHPSRAVSADRQRKISGEIELEEATTQTVFERRK</sequence>